<feature type="region of interest" description="Disordered" evidence="1">
    <location>
        <begin position="132"/>
        <end position="151"/>
    </location>
</feature>
<sequence>MLESSIAIKSENKSEMKEKSPDASIPKPPARRKSKLNTAAIEEVLRNQPQTDLDVPPALPLKKKDISPDRSAISEIYAVPEKHKKEEKSNVPDAPAPSKPPRLNLSPTIETEKQPCTEIDNKKLLNVDFSKEASPVTSLSNESDSNCFADSESDPEIKIIRQKYMHRKAPKYENEEEDLFEESFAKQEEVDTAKALRHAVEEAKGFDFNPELPIPGSRGSRSVDDMSSPKAFREGSARPLQLFPVSKQEAPPAVVNVETKPIEKDTVEMPEKQIRKHLLEKTEQSVTSDMLPNETEKFTISSEVPVAPMQSIHVDPYYDNIQETEQIQEVRNTEEAFHIPQEKIDIRAQEIQLPTSPEVSHSVEDTLPETYQTSFQPQPEDNVVEEEESLLLELDAMPAAAEYFFLEDTMKLL</sequence>
<feature type="compositionally biased region" description="Polar residues" evidence="1">
    <location>
        <begin position="135"/>
        <end position="148"/>
    </location>
</feature>
<dbReference type="GO" id="GO:0016740">
    <property type="term" value="F:transferase activity"/>
    <property type="evidence" value="ECO:0007669"/>
    <property type="project" value="UniProtKB-KW"/>
</dbReference>
<gene>
    <name evidence="2" type="primary">Rnf31_0</name>
    <name evidence="2" type="ORF">CEXT_435911</name>
</gene>
<dbReference type="Proteomes" id="UP001054945">
    <property type="component" value="Unassembled WGS sequence"/>
</dbReference>
<feature type="compositionally biased region" description="Basic and acidic residues" evidence="1">
    <location>
        <begin position="80"/>
        <end position="90"/>
    </location>
</feature>
<proteinExistence type="predicted"/>
<dbReference type="AlphaFoldDB" id="A0AAV4UPL7"/>
<dbReference type="EMBL" id="BPLR01013243">
    <property type="protein sequence ID" value="GIY59796.1"/>
    <property type="molecule type" value="Genomic_DNA"/>
</dbReference>
<feature type="region of interest" description="Disordered" evidence="1">
    <location>
        <begin position="1"/>
        <end position="117"/>
    </location>
</feature>
<keyword evidence="2" id="KW-0808">Transferase</keyword>
<protein>
    <submittedName>
        <fullName evidence="2">RBR-type E3 ubiquitin transferase</fullName>
    </submittedName>
</protein>
<comment type="caution">
    <text evidence="2">The sequence shown here is derived from an EMBL/GenBank/DDBJ whole genome shotgun (WGS) entry which is preliminary data.</text>
</comment>
<accession>A0AAV4UPL7</accession>
<evidence type="ECO:0000256" key="1">
    <source>
        <dbReference type="SAM" id="MobiDB-lite"/>
    </source>
</evidence>
<keyword evidence="3" id="KW-1185">Reference proteome</keyword>
<feature type="compositionally biased region" description="Basic and acidic residues" evidence="1">
    <location>
        <begin position="10"/>
        <end position="21"/>
    </location>
</feature>
<feature type="region of interest" description="Disordered" evidence="1">
    <location>
        <begin position="207"/>
        <end position="245"/>
    </location>
</feature>
<organism evidence="2 3">
    <name type="scientific">Caerostris extrusa</name>
    <name type="common">Bark spider</name>
    <name type="synonym">Caerostris bankana</name>
    <dbReference type="NCBI Taxonomy" id="172846"/>
    <lineage>
        <taxon>Eukaryota</taxon>
        <taxon>Metazoa</taxon>
        <taxon>Ecdysozoa</taxon>
        <taxon>Arthropoda</taxon>
        <taxon>Chelicerata</taxon>
        <taxon>Arachnida</taxon>
        <taxon>Araneae</taxon>
        <taxon>Araneomorphae</taxon>
        <taxon>Entelegynae</taxon>
        <taxon>Araneoidea</taxon>
        <taxon>Araneidae</taxon>
        <taxon>Caerostris</taxon>
    </lineage>
</organism>
<name>A0AAV4UPL7_CAEEX</name>
<reference evidence="2 3" key="1">
    <citation type="submission" date="2021-06" db="EMBL/GenBank/DDBJ databases">
        <title>Caerostris extrusa draft genome.</title>
        <authorList>
            <person name="Kono N."/>
            <person name="Arakawa K."/>
        </authorList>
    </citation>
    <scope>NUCLEOTIDE SEQUENCE [LARGE SCALE GENOMIC DNA]</scope>
</reference>
<evidence type="ECO:0000313" key="3">
    <source>
        <dbReference type="Proteomes" id="UP001054945"/>
    </source>
</evidence>
<evidence type="ECO:0000313" key="2">
    <source>
        <dbReference type="EMBL" id="GIY59796.1"/>
    </source>
</evidence>